<sequence length="632" mass="73855">MGKMKRIVWKNFFYNQSSFWTFFISIMSTCGLLMAMIYIQKATSNIKRVETKILEFQYRSEILSFLKMIFVILFLISIITVVYSLKFYVRLRVQDYGIYILLGMHRKELQKLILMEYIWGFISSGIAGFGIGTIFIILEKVTLSKLIGNTLIRNIAMGKIYFYTLILYMIFILCVVISIQIVLDGKNLSEILKTNIKSDKKISKKNTEALFIIGIMMSLISIMLVYRSPAMVPIALIILVAGGLLCVINGLNIILYKKNKKFQYKNFFYWKEVDYKNKKKKTSIICLMTFGIIIICSTFFLLRGTLGKRLMPNDFLCIAENEDKGKPMIRELERKFNANCESFPFIWVNDYSGDTRVGMAVSDYNRLCKKKEKLKSNESINVWRKEGPEPQYKKIEKQLYLGECLNSLDKEVEYTTELQVVKCEKTEILGFSFTGITVLSDEFFENIREKRKFDQEMYLIKTNRQNIHKATKVVKKFKIENYIQEAFCKEEFEKMDRNENTVSRIAICILTVGLITAGMVLIWINLYSEIEYNKERILFLNFFGMKNKMIKQILRMDYCCTLYMALFGSVLMASGFCSAFIFGYYENTNVNERNMIFILLGIIVSIYIGIEVIFIKISEKIYEKKVLKEIKS</sequence>
<dbReference type="PANTHER" id="PTHR46795:SF3">
    <property type="entry name" value="ABC TRANSPORTER PERMEASE"/>
    <property type="match status" value="1"/>
</dbReference>
<reference evidence="8 9" key="1">
    <citation type="submission" date="2018-08" db="EMBL/GenBank/DDBJ databases">
        <title>A genome reference for cultivated species of the human gut microbiota.</title>
        <authorList>
            <person name="Zou Y."/>
            <person name="Xue W."/>
            <person name="Luo G."/>
        </authorList>
    </citation>
    <scope>NUCLEOTIDE SEQUENCE [LARGE SCALE GENOMIC DNA]</scope>
    <source>
        <strain evidence="8 9">AM23-13</strain>
    </source>
</reference>
<evidence type="ECO:0000256" key="5">
    <source>
        <dbReference type="ARBA" id="ARBA00023136"/>
    </source>
</evidence>
<feature type="domain" description="ABC3 transporter permease C-terminal" evidence="7">
    <location>
        <begin position="68"/>
        <end position="179"/>
    </location>
</feature>
<evidence type="ECO:0000256" key="6">
    <source>
        <dbReference type="SAM" id="Phobius"/>
    </source>
</evidence>
<dbReference type="Proteomes" id="UP000284112">
    <property type="component" value="Unassembled WGS sequence"/>
</dbReference>
<comment type="subcellular location">
    <subcellularLocation>
        <location evidence="1">Cell membrane</location>
        <topology evidence="1">Multi-pass membrane protein</topology>
    </subcellularLocation>
</comment>
<evidence type="ECO:0000259" key="7">
    <source>
        <dbReference type="Pfam" id="PF02687"/>
    </source>
</evidence>
<keyword evidence="5 6" id="KW-0472">Membrane</keyword>
<protein>
    <submittedName>
        <fullName evidence="8">ABC transporter permease</fullName>
    </submittedName>
</protein>
<dbReference type="EMBL" id="QRHW01000041">
    <property type="protein sequence ID" value="RHG03797.1"/>
    <property type="molecule type" value="Genomic_DNA"/>
</dbReference>
<dbReference type="AlphaFoldDB" id="A0A414RYB0"/>
<organism evidence="8 9">
    <name type="scientific">Dorea longicatena</name>
    <dbReference type="NCBI Taxonomy" id="88431"/>
    <lineage>
        <taxon>Bacteria</taxon>
        <taxon>Bacillati</taxon>
        <taxon>Bacillota</taxon>
        <taxon>Clostridia</taxon>
        <taxon>Lachnospirales</taxon>
        <taxon>Lachnospiraceae</taxon>
        <taxon>Dorea</taxon>
    </lineage>
</organism>
<feature type="transmembrane region" description="Helical" evidence="6">
    <location>
        <begin position="595"/>
        <end position="615"/>
    </location>
</feature>
<proteinExistence type="predicted"/>
<feature type="transmembrane region" description="Helical" evidence="6">
    <location>
        <begin position="284"/>
        <end position="302"/>
    </location>
</feature>
<evidence type="ECO:0000313" key="8">
    <source>
        <dbReference type="EMBL" id="RHG03797.1"/>
    </source>
</evidence>
<feature type="transmembrane region" description="Helical" evidence="6">
    <location>
        <begin position="504"/>
        <end position="526"/>
    </location>
</feature>
<feature type="transmembrane region" description="Helical" evidence="6">
    <location>
        <begin position="558"/>
        <end position="583"/>
    </location>
</feature>
<keyword evidence="2" id="KW-1003">Cell membrane</keyword>
<evidence type="ECO:0000256" key="1">
    <source>
        <dbReference type="ARBA" id="ARBA00004651"/>
    </source>
</evidence>
<feature type="transmembrane region" description="Helical" evidence="6">
    <location>
        <begin position="62"/>
        <end position="85"/>
    </location>
</feature>
<feature type="transmembrane region" description="Helical" evidence="6">
    <location>
        <begin position="114"/>
        <end position="138"/>
    </location>
</feature>
<dbReference type="Pfam" id="PF02687">
    <property type="entry name" value="FtsX"/>
    <property type="match status" value="1"/>
</dbReference>
<evidence type="ECO:0000256" key="3">
    <source>
        <dbReference type="ARBA" id="ARBA00022692"/>
    </source>
</evidence>
<dbReference type="InterPro" id="IPR052536">
    <property type="entry name" value="ABC-4_Integral_Memb_Prot"/>
</dbReference>
<dbReference type="PANTHER" id="PTHR46795">
    <property type="entry name" value="ABC TRANSPORTER PERMEASE-RELATED-RELATED"/>
    <property type="match status" value="1"/>
</dbReference>
<feature type="transmembrane region" description="Helical" evidence="6">
    <location>
        <begin position="160"/>
        <end position="183"/>
    </location>
</feature>
<accession>A0A414RYB0</accession>
<feature type="transmembrane region" description="Helical" evidence="6">
    <location>
        <begin position="20"/>
        <end position="39"/>
    </location>
</feature>
<gene>
    <name evidence="8" type="ORF">DW641_14705</name>
</gene>
<feature type="transmembrane region" description="Helical" evidence="6">
    <location>
        <begin position="209"/>
        <end position="226"/>
    </location>
</feature>
<evidence type="ECO:0000256" key="2">
    <source>
        <dbReference type="ARBA" id="ARBA00022475"/>
    </source>
</evidence>
<keyword evidence="4 6" id="KW-1133">Transmembrane helix</keyword>
<dbReference type="RefSeq" id="WP_118310243.1">
    <property type="nucleotide sequence ID" value="NZ_QRHW01000041.1"/>
</dbReference>
<name>A0A414RYB0_9FIRM</name>
<comment type="caution">
    <text evidence="8">The sequence shown here is derived from an EMBL/GenBank/DDBJ whole genome shotgun (WGS) entry which is preliminary data.</text>
</comment>
<dbReference type="GO" id="GO:0005886">
    <property type="term" value="C:plasma membrane"/>
    <property type="evidence" value="ECO:0007669"/>
    <property type="project" value="UniProtKB-SubCell"/>
</dbReference>
<evidence type="ECO:0000313" key="9">
    <source>
        <dbReference type="Proteomes" id="UP000284112"/>
    </source>
</evidence>
<feature type="transmembrane region" description="Helical" evidence="6">
    <location>
        <begin position="232"/>
        <end position="255"/>
    </location>
</feature>
<dbReference type="InterPro" id="IPR003838">
    <property type="entry name" value="ABC3_permease_C"/>
</dbReference>
<evidence type="ECO:0000256" key="4">
    <source>
        <dbReference type="ARBA" id="ARBA00022989"/>
    </source>
</evidence>
<keyword evidence="3 6" id="KW-0812">Transmembrane</keyword>